<dbReference type="Proteomes" id="UP001164250">
    <property type="component" value="Chromosome 10"/>
</dbReference>
<reference evidence="2" key="1">
    <citation type="journal article" date="2023" name="G3 (Bethesda)">
        <title>Genome assembly and association tests identify interacting loci associated with vigor, precocity, and sex in interspecific pistachio rootstocks.</title>
        <authorList>
            <person name="Palmer W."/>
            <person name="Jacygrad E."/>
            <person name="Sagayaradj S."/>
            <person name="Cavanaugh K."/>
            <person name="Han R."/>
            <person name="Bertier L."/>
            <person name="Beede B."/>
            <person name="Kafkas S."/>
            <person name="Golino D."/>
            <person name="Preece J."/>
            <person name="Michelmore R."/>
        </authorList>
    </citation>
    <scope>NUCLEOTIDE SEQUENCE [LARGE SCALE GENOMIC DNA]</scope>
</reference>
<dbReference type="EMBL" id="CM047906">
    <property type="protein sequence ID" value="KAJ0086712.1"/>
    <property type="molecule type" value="Genomic_DNA"/>
</dbReference>
<evidence type="ECO:0000313" key="1">
    <source>
        <dbReference type="EMBL" id="KAJ0086712.1"/>
    </source>
</evidence>
<proteinExistence type="predicted"/>
<keyword evidence="2" id="KW-1185">Reference proteome</keyword>
<organism evidence="1 2">
    <name type="scientific">Pistacia atlantica</name>
    <dbReference type="NCBI Taxonomy" id="434234"/>
    <lineage>
        <taxon>Eukaryota</taxon>
        <taxon>Viridiplantae</taxon>
        <taxon>Streptophyta</taxon>
        <taxon>Embryophyta</taxon>
        <taxon>Tracheophyta</taxon>
        <taxon>Spermatophyta</taxon>
        <taxon>Magnoliopsida</taxon>
        <taxon>eudicotyledons</taxon>
        <taxon>Gunneridae</taxon>
        <taxon>Pentapetalae</taxon>
        <taxon>rosids</taxon>
        <taxon>malvids</taxon>
        <taxon>Sapindales</taxon>
        <taxon>Anacardiaceae</taxon>
        <taxon>Pistacia</taxon>
    </lineage>
</organism>
<evidence type="ECO:0000313" key="2">
    <source>
        <dbReference type="Proteomes" id="UP001164250"/>
    </source>
</evidence>
<gene>
    <name evidence="1" type="ORF">Patl1_09165</name>
</gene>
<sequence>MTDRAYVLIFFFWAVLTIITPTLILLSESSKPNFDPNGKESEGINARKMMTYLEKHPKTPVTLRPLLNESHIAPAPAPGTGTGSGSGTQTSFEN</sequence>
<accession>A0ACC1AJ72</accession>
<comment type="caution">
    <text evidence="1">The sequence shown here is derived from an EMBL/GenBank/DDBJ whole genome shotgun (WGS) entry which is preliminary data.</text>
</comment>
<protein>
    <submittedName>
        <fullName evidence="1">Uncharacterized protein</fullName>
    </submittedName>
</protein>
<name>A0ACC1AJ72_9ROSI</name>